<name>A0AA40CZB2_9PEZI</name>
<dbReference type="InterPro" id="IPR036291">
    <property type="entry name" value="NAD(P)-bd_dom_sf"/>
</dbReference>
<evidence type="ECO:0000313" key="2">
    <source>
        <dbReference type="Proteomes" id="UP001174936"/>
    </source>
</evidence>
<organism evidence="1 2">
    <name type="scientific">Cercophora newfieldiana</name>
    <dbReference type="NCBI Taxonomy" id="92897"/>
    <lineage>
        <taxon>Eukaryota</taxon>
        <taxon>Fungi</taxon>
        <taxon>Dikarya</taxon>
        <taxon>Ascomycota</taxon>
        <taxon>Pezizomycotina</taxon>
        <taxon>Sordariomycetes</taxon>
        <taxon>Sordariomycetidae</taxon>
        <taxon>Sordariales</taxon>
        <taxon>Lasiosphaeriaceae</taxon>
        <taxon>Cercophora</taxon>
    </lineage>
</organism>
<dbReference type="EMBL" id="JAULSV010000001">
    <property type="protein sequence ID" value="KAK0656991.1"/>
    <property type="molecule type" value="Genomic_DNA"/>
</dbReference>
<keyword evidence="2" id="KW-1185">Reference proteome</keyword>
<comment type="caution">
    <text evidence="1">The sequence shown here is derived from an EMBL/GenBank/DDBJ whole genome shotgun (WGS) entry which is preliminary data.</text>
</comment>
<sequence>MATKTKVERVVWEWVDRENPGFKFNVMLLDTVFGEIFSPGDQGGSTAAMVRWVYDGEKMEMLNQIKPQWYIGAAVGRLCVAALATGVVDGSRVFCCAGKYSWKQVLEILKGMYPEREFKEVPDQGEDLTRGRT</sequence>
<reference evidence="1" key="1">
    <citation type="submission" date="2023-06" db="EMBL/GenBank/DDBJ databases">
        <title>Genome-scale phylogeny and comparative genomics of the fungal order Sordariales.</title>
        <authorList>
            <consortium name="Lawrence Berkeley National Laboratory"/>
            <person name="Hensen N."/>
            <person name="Bonometti L."/>
            <person name="Westerberg I."/>
            <person name="Brannstrom I.O."/>
            <person name="Guillou S."/>
            <person name="Cros-Aarteil S."/>
            <person name="Calhoun S."/>
            <person name="Haridas S."/>
            <person name="Kuo A."/>
            <person name="Mondo S."/>
            <person name="Pangilinan J."/>
            <person name="Riley R."/>
            <person name="Labutti K."/>
            <person name="Andreopoulos B."/>
            <person name="Lipzen A."/>
            <person name="Chen C."/>
            <person name="Yanf M."/>
            <person name="Daum C."/>
            <person name="Ng V."/>
            <person name="Clum A."/>
            <person name="Steindorff A."/>
            <person name="Ohm R."/>
            <person name="Martin F."/>
            <person name="Silar P."/>
            <person name="Natvig D."/>
            <person name="Lalanne C."/>
            <person name="Gautier V."/>
            <person name="Ament-Velasquez S.L."/>
            <person name="Kruys A."/>
            <person name="Hutchinson M.I."/>
            <person name="Powell A.J."/>
            <person name="Barry K."/>
            <person name="Miller A.N."/>
            <person name="Grigoriev I.V."/>
            <person name="Debuchy R."/>
            <person name="Gladieux P."/>
            <person name="Thoren M.H."/>
            <person name="Johannesson H."/>
        </authorList>
    </citation>
    <scope>NUCLEOTIDE SEQUENCE</scope>
    <source>
        <strain evidence="1">SMH2532-1</strain>
    </source>
</reference>
<accession>A0AA40CZB2</accession>
<dbReference type="Gene3D" id="3.40.50.720">
    <property type="entry name" value="NAD(P)-binding Rossmann-like Domain"/>
    <property type="match status" value="1"/>
</dbReference>
<protein>
    <submittedName>
        <fullName evidence="1">Uncharacterized protein</fullName>
    </submittedName>
</protein>
<proteinExistence type="predicted"/>
<dbReference type="AlphaFoldDB" id="A0AA40CZB2"/>
<evidence type="ECO:0000313" key="1">
    <source>
        <dbReference type="EMBL" id="KAK0656991.1"/>
    </source>
</evidence>
<gene>
    <name evidence="1" type="ORF">B0T16DRAFT_452494</name>
</gene>
<dbReference type="SUPFAM" id="SSF51735">
    <property type="entry name" value="NAD(P)-binding Rossmann-fold domains"/>
    <property type="match status" value="1"/>
</dbReference>
<dbReference type="Proteomes" id="UP001174936">
    <property type="component" value="Unassembled WGS sequence"/>
</dbReference>